<comment type="caution">
    <text evidence="8">The sequence shown here is derived from an EMBL/GenBank/DDBJ whole genome shotgun (WGS) entry which is preliminary data.</text>
</comment>
<dbReference type="HAMAP" id="MF_01965">
    <property type="entry name" value="NADHX_dehydratase"/>
    <property type="match status" value="1"/>
</dbReference>
<dbReference type="EC" id="4.2.1.136" evidence="6"/>
<comment type="function">
    <text evidence="6">Catalyzes the dehydration of the S-form of NAD(P)HX at the expense of ADP, which is converted to AMP. Together with NAD(P)HX epimerase, which catalyzes the epimerization of the S- and R-forms, the enzyme allows the repair of both epimers of NAD(P)HX, a damaged form of NAD(P)H that is a result of enzymatic or heat-dependent hydration.</text>
</comment>
<dbReference type="Pfam" id="PF01256">
    <property type="entry name" value="Carb_kinase"/>
    <property type="match status" value="1"/>
</dbReference>
<evidence type="ECO:0000256" key="6">
    <source>
        <dbReference type="HAMAP-Rule" id="MF_01965"/>
    </source>
</evidence>
<dbReference type="RefSeq" id="WP_122139821.1">
    <property type="nucleotide sequence ID" value="NZ_RFLX01000001.1"/>
</dbReference>
<dbReference type="NCBIfam" id="TIGR00196">
    <property type="entry name" value="yjeF_cterm"/>
    <property type="match status" value="1"/>
</dbReference>
<feature type="binding site" evidence="6">
    <location>
        <position position="44"/>
    </location>
    <ligand>
        <name>(6S)-NADPHX</name>
        <dbReference type="ChEBI" id="CHEBI:64076"/>
    </ligand>
</feature>
<comment type="catalytic activity">
    <reaction evidence="6">
        <text>(6S)-NADPHX + ADP = AMP + phosphate + NADPH + H(+)</text>
        <dbReference type="Rhea" id="RHEA:32235"/>
        <dbReference type="ChEBI" id="CHEBI:15378"/>
        <dbReference type="ChEBI" id="CHEBI:43474"/>
        <dbReference type="ChEBI" id="CHEBI:57783"/>
        <dbReference type="ChEBI" id="CHEBI:64076"/>
        <dbReference type="ChEBI" id="CHEBI:456215"/>
        <dbReference type="ChEBI" id="CHEBI:456216"/>
        <dbReference type="EC" id="4.2.1.136"/>
    </reaction>
</comment>
<evidence type="ECO:0000259" key="7">
    <source>
        <dbReference type="PROSITE" id="PS51383"/>
    </source>
</evidence>
<dbReference type="InterPro" id="IPR029056">
    <property type="entry name" value="Ribokinase-like"/>
</dbReference>
<keyword evidence="2 6" id="KW-0067">ATP-binding</keyword>
<dbReference type="PANTHER" id="PTHR12592">
    <property type="entry name" value="ATP-DEPENDENT (S)-NAD(P)H-HYDRATE DEHYDRATASE FAMILY MEMBER"/>
    <property type="match status" value="1"/>
</dbReference>
<sequence length="295" mass="29643">MSAATPVDAALLRGMPLPKHDGGGSKDVRGSVLVAGGSEEVPGAVLLSGTAALRAGAGRLRLAICDSMAPALAVAMPEARVIGLPRTPEGGIAATAAAPLLRYGNQAKALVLGPGMSGGREAEALVAALLQELSGPALVLDAAALAPLAGCREALRRHAGRAVITPHDGEMARLLDISREEVLADPLGMARRAAALLQVVVIMKGACSHIVTPDGDAWASDHGNIGLATSGSGDVLSGIIAGLLARGATPLQAAIWGVWVHGEAGHRLARAQGPVGYLARELPAEVPRILADLAA</sequence>
<dbReference type="CDD" id="cd01171">
    <property type="entry name" value="YXKO-related"/>
    <property type="match status" value="1"/>
</dbReference>
<dbReference type="PANTHER" id="PTHR12592:SF0">
    <property type="entry name" value="ATP-DEPENDENT (S)-NAD(P)H-HYDRATE DEHYDRATASE"/>
    <property type="match status" value="1"/>
</dbReference>
<dbReference type="InterPro" id="IPR000631">
    <property type="entry name" value="CARKD"/>
</dbReference>
<comment type="subunit">
    <text evidence="6">Homotetramer.</text>
</comment>
<comment type="cofactor">
    <cofactor evidence="6">
        <name>Mg(2+)</name>
        <dbReference type="ChEBI" id="CHEBI:18420"/>
    </cofactor>
</comment>
<proteinExistence type="inferred from homology"/>
<evidence type="ECO:0000256" key="5">
    <source>
        <dbReference type="ARBA" id="ARBA00023239"/>
    </source>
</evidence>
<gene>
    <name evidence="6" type="primary">nnrD</name>
    <name evidence="8" type="ORF">EBE87_00750</name>
</gene>
<organism evidence="8 9">
    <name type="scientific">Teichococcus wenyumeiae</name>
    <dbReference type="NCBI Taxonomy" id="2478470"/>
    <lineage>
        <taxon>Bacteria</taxon>
        <taxon>Pseudomonadati</taxon>
        <taxon>Pseudomonadota</taxon>
        <taxon>Alphaproteobacteria</taxon>
        <taxon>Acetobacterales</taxon>
        <taxon>Roseomonadaceae</taxon>
        <taxon>Roseomonas</taxon>
    </lineage>
</organism>
<keyword evidence="9" id="KW-1185">Reference proteome</keyword>
<keyword evidence="1 6" id="KW-0547">Nucleotide-binding</keyword>
<feature type="binding site" evidence="6">
    <location>
        <position position="167"/>
    </location>
    <ligand>
        <name>(6S)-NADPHX</name>
        <dbReference type="ChEBI" id="CHEBI:64076"/>
    </ligand>
</feature>
<feature type="binding site" evidence="6">
    <location>
        <position position="233"/>
    </location>
    <ligand>
        <name>AMP</name>
        <dbReference type="ChEBI" id="CHEBI:456215"/>
    </ligand>
</feature>
<reference evidence="8 9" key="1">
    <citation type="submission" date="2018-10" db="EMBL/GenBank/DDBJ databases">
        <title>Roseomonas sp. nov., isolated from feces of Tibetan antelopes in the Qinghai-Tibet plateau, China.</title>
        <authorList>
            <person name="Tian Z."/>
        </authorList>
    </citation>
    <scope>NUCLEOTIDE SEQUENCE [LARGE SCALE GENOMIC DNA]</scope>
    <source>
        <strain evidence="8 9">Z23</strain>
    </source>
</reference>
<evidence type="ECO:0000256" key="4">
    <source>
        <dbReference type="ARBA" id="ARBA00023027"/>
    </source>
</evidence>
<dbReference type="PROSITE" id="PS51383">
    <property type="entry name" value="YJEF_C_3"/>
    <property type="match status" value="1"/>
</dbReference>
<keyword evidence="3 6" id="KW-0521">NADP</keyword>
<feature type="binding site" evidence="6">
    <location>
        <position position="234"/>
    </location>
    <ligand>
        <name>(6S)-NADPHX</name>
        <dbReference type="ChEBI" id="CHEBI:64076"/>
    </ligand>
</feature>
<accession>A0ABX9VPW3</accession>
<keyword evidence="5 6" id="KW-0456">Lyase</keyword>
<feature type="domain" description="YjeF C-terminal" evidence="7">
    <location>
        <begin position="9"/>
        <end position="293"/>
    </location>
</feature>
<dbReference type="Gene3D" id="3.40.1190.20">
    <property type="match status" value="1"/>
</dbReference>
<keyword evidence="4 6" id="KW-0520">NAD</keyword>
<evidence type="ECO:0000256" key="2">
    <source>
        <dbReference type="ARBA" id="ARBA00022840"/>
    </source>
</evidence>
<evidence type="ECO:0000256" key="1">
    <source>
        <dbReference type="ARBA" id="ARBA00022741"/>
    </source>
</evidence>
<feature type="binding site" evidence="6">
    <location>
        <position position="115"/>
    </location>
    <ligand>
        <name>(6S)-NADPHX</name>
        <dbReference type="ChEBI" id="CHEBI:64076"/>
    </ligand>
</feature>
<dbReference type="EMBL" id="RFLX01000001">
    <property type="protein sequence ID" value="RMI26949.1"/>
    <property type="molecule type" value="Genomic_DNA"/>
</dbReference>
<feature type="binding site" evidence="6">
    <location>
        <begin position="204"/>
        <end position="208"/>
    </location>
    <ligand>
        <name>AMP</name>
        <dbReference type="ChEBI" id="CHEBI:456215"/>
    </ligand>
</feature>
<protein>
    <recommendedName>
        <fullName evidence="6">ADP-dependent (S)-NAD(P)H-hydrate dehydratase</fullName>
        <ecNumber evidence="6">4.2.1.136</ecNumber>
    </recommendedName>
    <alternativeName>
        <fullName evidence="6">ADP-dependent NAD(P)HX dehydratase</fullName>
    </alternativeName>
</protein>
<evidence type="ECO:0000256" key="3">
    <source>
        <dbReference type="ARBA" id="ARBA00022857"/>
    </source>
</evidence>
<dbReference type="SUPFAM" id="SSF53613">
    <property type="entry name" value="Ribokinase-like"/>
    <property type="match status" value="1"/>
</dbReference>
<dbReference type="Proteomes" id="UP000274097">
    <property type="component" value="Unassembled WGS sequence"/>
</dbReference>
<comment type="similarity">
    <text evidence="6">Belongs to the NnrD/CARKD family.</text>
</comment>
<comment type="catalytic activity">
    <reaction evidence="6">
        <text>(6S)-NADHX + ADP = AMP + phosphate + NADH + H(+)</text>
        <dbReference type="Rhea" id="RHEA:32223"/>
        <dbReference type="ChEBI" id="CHEBI:15378"/>
        <dbReference type="ChEBI" id="CHEBI:43474"/>
        <dbReference type="ChEBI" id="CHEBI:57945"/>
        <dbReference type="ChEBI" id="CHEBI:64074"/>
        <dbReference type="ChEBI" id="CHEBI:456215"/>
        <dbReference type="ChEBI" id="CHEBI:456216"/>
        <dbReference type="EC" id="4.2.1.136"/>
    </reaction>
</comment>
<evidence type="ECO:0000313" key="8">
    <source>
        <dbReference type="EMBL" id="RMI26949.1"/>
    </source>
</evidence>
<evidence type="ECO:0000313" key="9">
    <source>
        <dbReference type="Proteomes" id="UP000274097"/>
    </source>
</evidence>
<name>A0ABX9VPW3_9PROT</name>